<dbReference type="NCBIfam" id="TIGR01972">
    <property type="entry name" value="NDH_I_M"/>
    <property type="match status" value="1"/>
</dbReference>
<evidence type="ECO:0000256" key="3">
    <source>
        <dbReference type="ARBA" id="ARBA00022692"/>
    </source>
</evidence>
<feature type="transmembrane region" description="Helical" evidence="9">
    <location>
        <begin position="212"/>
        <end position="234"/>
    </location>
</feature>
<evidence type="ECO:0000256" key="7">
    <source>
        <dbReference type="ARBA" id="ARBA00023136"/>
    </source>
</evidence>
<comment type="similarity">
    <text evidence="2">Belongs to the complex I subunit 4 family.</text>
</comment>
<proteinExistence type="inferred from homology"/>
<keyword evidence="13" id="KW-1185">Reference proteome</keyword>
<dbReference type="Pfam" id="PF01059">
    <property type="entry name" value="Oxidored_q5_N"/>
    <property type="match status" value="1"/>
</dbReference>
<feature type="transmembrane region" description="Helical" evidence="9">
    <location>
        <begin position="89"/>
        <end position="110"/>
    </location>
</feature>
<dbReference type="PANTHER" id="PTHR43507">
    <property type="entry name" value="NADH-UBIQUINONE OXIDOREDUCTASE CHAIN 4"/>
    <property type="match status" value="1"/>
</dbReference>
<accession>A0A1H5VXC4</accession>
<evidence type="ECO:0000256" key="6">
    <source>
        <dbReference type="ARBA" id="ARBA00023027"/>
    </source>
</evidence>
<dbReference type="NCBIfam" id="NF004501">
    <property type="entry name" value="PRK05846.1-5"/>
    <property type="match status" value="1"/>
</dbReference>
<keyword evidence="5 9" id="KW-1133">Transmembrane helix</keyword>
<evidence type="ECO:0000259" key="11">
    <source>
        <dbReference type="Pfam" id="PF01059"/>
    </source>
</evidence>
<feature type="transmembrane region" description="Helical" evidence="9">
    <location>
        <begin position="407"/>
        <end position="430"/>
    </location>
</feature>
<keyword evidence="7 9" id="KW-0472">Membrane</keyword>
<dbReference type="GO" id="GO:0015990">
    <property type="term" value="P:electron transport coupled proton transport"/>
    <property type="evidence" value="ECO:0007669"/>
    <property type="project" value="TreeGrafter"/>
</dbReference>
<evidence type="ECO:0000313" key="12">
    <source>
        <dbReference type="EMBL" id="SEF91929.1"/>
    </source>
</evidence>
<keyword evidence="4" id="KW-1278">Translocase</keyword>
<reference evidence="12 13" key="1">
    <citation type="submission" date="2016-10" db="EMBL/GenBank/DDBJ databases">
        <authorList>
            <person name="de Groot N.N."/>
        </authorList>
    </citation>
    <scope>NUCLEOTIDE SEQUENCE [LARGE SCALE GENOMIC DNA]</scope>
    <source>
        <strain evidence="12 13">DSM 26656</strain>
    </source>
</reference>
<feature type="transmembrane region" description="Helical" evidence="9">
    <location>
        <begin position="141"/>
        <end position="158"/>
    </location>
</feature>
<dbReference type="InterPro" id="IPR010227">
    <property type="entry name" value="NADH_Q_OxRdtase_chainM/4"/>
</dbReference>
<dbReference type="Pfam" id="PF00361">
    <property type="entry name" value="Proton_antipo_M"/>
    <property type="match status" value="1"/>
</dbReference>
<feature type="transmembrane region" description="Helical" evidence="9">
    <location>
        <begin position="36"/>
        <end position="58"/>
    </location>
</feature>
<feature type="transmembrane region" description="Helical" evidence="9">
    <location>
        <begin position="451"/>
        <end position="469"/>
    </location>
</feature>
<dbReference type="AlphaFoldDB" id="A0A1H5VXC4"/>
<dbReference type="Proteomes" id="UP000236743">
    <property type="component" value="Unassembled WGS sequence"/>
</dbReference>
<feature type="domain" description="NADH:quinone oxidoreductase/Mrp antiporter transmembrane" evidence="10">
    <location>
        <begin position="134"/>
        <end position="418"/>
    </location>
</feature>
<feature type="transmembrane region" description="Helical" evidence="9">
    <location>
        <begin position="170"/>
        <end position="192"/>
    </location>
</feature>
<evidence type="ECO:0000313" key="13">
    <source>
        <dbReference type="Proteomes" id="UP000236743"/>
    </source>
</evidence>
<comment type="subcellular location">
    <subcellularLocation>
        <location evidence="1">Endomembrane system</location>
        <topology evidence="1">Multi-pass membrane protein</topology>
    </subcellularLocation>
    <subcellularLocation>
        <location evidence="8">Membrane</location>
        <topology evidence="8">Multi-pass membrane protein</topology>
    </subcellularLocation>
</comment>
<feature type="transmembrane region" description="Helical" evidence="9">
    <location>
        <begin position="275"/>
        <end position="297"/>
    </location>
</feature>
<dbReference type="GO" id="GO:0048039">
    <property type="term" value="F:ubiquinone binding"/>
    <property type="evidence" value="ECO:0007669"/>
    <property type="project" value="TreeGrafter"/>
</dbReference>
<dbReference type="GO" id="GO:0003954">
    <property type="term" value="F:NADH dehydrogenase activity"/>
    <property type="evidence" value="ECO:0007669"/>
    <property type="project" value="TreeGrafter"/>
</dbReference>
<dbReference type="EMBL" id="FNUY01000002">
    <property type="protein sequence ID" value="SEF91929.1"/>
    <property type="molecule type" value="Genomic_DNA"/>
</dbReference>
<evidence type="ECO:0000256" key="1">
    <source>
        <dbReference type="ARBA" id="ARBA00004127"/>
    </source>
</evidence>
<dbReference type="GO" id="GO:0042773">
    <property type="term" value="P:ATP synthesis coupled electron transport"/>
    <property type="evidence" value="ECO:0007669"/>
    <property type="project" value="InterPro"/>
</dbReference>
<feature type="transmembrane region" description="Helical" evidence="9">
    <location>
        <begin position="335"/>
        <end position="353"/>
    </location>
</feature>
<dbReference type="PRINTS" id="PR01437">
    <property type="entry name" value="NUOXDRDTASE4"/>
</dbReference>
<feature type="transmembrane region" description="Helical" evidence="9">
    <location>
        <begin position="117"/>
        <end position="135"/>
    </location>
</feature>
<feature type="transmembrane region" description="Helical" evidence="9">
    <location>
        <begin position="373"/>
        <end position="395"/>
    </location>
</feature>
<keyword evidence="6" id="KW-0520">NAD</keyword>
<protein>
    <submittedName>
        <fullName evidence="12">NADH dehydrogenase subunit M</fullName>
    </submittedName>
</protein>
<feature type="domain" description="NADH:ubiquinone oxidoreductase chain 4 N-terminal" evidence="11">
    <location>
        <begin position="77"/>
        <end position="128"/>
    </location>
</feature>
<dbReference type="InterPro" id="IPR000260">
    <property type="entry name" value="NADH4_N"/>
</dbReference>
<gene>
    <name evidence="12" type="ORF">SAMN04488115_102476</name>
</gene>
<dbReference type="PANTHER" id="PTHR43507:SF1">
    <property type="entry name" value="NADH-UBIQUINONE OXIDOREDUCTASE CHAIN 4"/>
    <property type="match status" value="1"/>
</dbReference>
<sequence>MMFGFGILTGLLVLPLVGAAFILAQRGDEASVDSNARYAALAATIATFVLACVAWGQFDSSNPGFQLVETHGWVSDAIRFKLGVDGFSFPFVVLTAFLMPFCILASWTSVTKRVREYMVAFLVLETLMIGVFVALDLVLFYLFFEAGLIPMFLIIGIWGGKRRVYAAYKFFLYTLLGSVLMLLALMAMYWNAGTTDIPTLLGHKFPAGMQTWLWLAFFASFAVKMPMWPVHTWLPDAHVEAPTAGSVILAAILLKMGGYGFIRFSIPMFPEASQYFAPFVFALSVVAIVYTSLVALMQEDIKKLIAYSSVAHMGFVTMGLFTLTPQGIQGAMFQMVSHGLVSGALFLCVGVIYDRMHTREIAAYGGLVNRMPVYAVIFMIFTMANVGLPGTAGFVGEFLTLLGAFKANPWVAFMATSGVILSAAYALWLYRRVVFGELVKPELKGIADLNVREAVILVPLVLLTIWYGIRPGTILDAFAAPTEALIKNYQAALTAAKTAMLVVQ</sequence>
<evidence type="ECO:0000256" key="9">
    <source>
        <dbReference type="SAM" id="Phobius"/>
    </source>
</evidence>
<evidence type="ECO:0000256" key="5">
    <source>
        <dbReference type="ARBA" id="ARBA00022989"/>
    </source>
</evidence>
<dbReference type="InterPro" id="IPR003918">
    <property type="entry name" value="NADH_UbQ_OxRdtase"/>
</dbReference>
<feature type="transmembrane region" description="Helical" evidence="9">
    <location>
        <begin position="304"/>
        <end position="323"/>
    </location>
</feature>
<dbReference type="GO" id="GO:0012505">
    <property type="term" value="C:endomembrane system"/>
    <property type="evidence" value="ECO:0007669"/>
    <property type="project" value="UniProtKB-SubCell"/>
</dbReference>
<organism evidence="12 13">
    <name type="scientific">Bosea lathyri</name>
    <dbReference type="NCBI Taxonomy" id="1036778"/>
    <lineage>
        <taxon>Bacteria</taxon>
        <taxon>Pseudomonadati</taxon>
        <taxon>Pseudomonadota</taxon>
        <taxon>Alphaproteobacteria</taxon>
        <taxon>Hyphomicrobiales</taxon>
        <taxon>Boseaceae</taxon>
        <taxon>Bosea</taxon>
    </lineage>
</organism>
<dbReference type="GO" id="GO:0016020">
    <property type="term" value="C:membrane"/>
    <property type="evidence" value="ECO:0007669"/>
    <property type="project" value="UniProtKB-SubCell"/>
</dbReference>
<dbReference type="InterPro" id="IPR001750">
    <property type="entry name" value="ND/Mrp_TM"/>
</dbReference>
<feature type="transmembrane region" description="Helical" evidence="9">
    <location>
        <begin position="246"/>
        <end position="269"/>
    </location>
</feature>
<name>A0A1H5VXC4_9HYPH</name>
<keyword evidence="3 8" id="KW-0812">Transmembrane</keyword>
<evidence type="ECO:0000256" key="8">
    <source>
        <dbReference type="RuleBase" id="RU000320"/>
    </source>
</evidence>
<evidence type="ECO:0000256" key="4">
    <source>
        <dbReference type="ARBA" id="ARBA00022967"/>
    </source>
</evidence>
<evidence type="ECO:0000259" key="10">
    <source>
        <dbReference type="Pfam" id="PF00361"/>
    </source>
</evidence>
<feature type="transmembrane region" description="Helical" evidence="9">
    <location>
        <begin position="6"/>
        <end position="24"/>
    </location>
</feature>
<evidence type="ECO:0000256" key="2">
    <source>
        <dbReference type="ARBA" id="ARBA00009025"/>
    </source>
</evidence>
<dbReference type="NCBIfam" id="NF004499">
    <property type="entry name" value="PRK05846.1-3"/>
    <property type="match status" value="1"/>
</dbReference>
<dbReference type="GO" id="GO:0008137">
    <property type="term" value="F:NADH dehydrogenase (ubiquinone) activity"/>
    <property type="evidence" value="ECO:0007669"/>
    <property type="project" value="InterPro"/>
</dbReference>